<evidence type="ECO:0000313" key="4">
    <source>
        <dbReference type="Proteomes" id="UP000886476"/>
    </source>
</evidence>
<dbReference type="RefSeq" id="WP_172110526.1">
    <property type="nucleotide sequence ID" value="NZ_JABFDN010000002.1"/>
</dbReference>
<comment type="caution">
    <text evidence="3">The sequence shown here is derived from an EMBL/GenBank/DDBJ whole genome shotgun (WGS) entry which is preliminary data.</text>
</comment>
<evidence type="ECO:0000313" key="3">
    <source>
        <dbReference type="EMBL" id="NPU65500.1"/>
    </source>
</evidence>
<feature type="compositionally biased region" description="Low complexity" evidence="1">
    <location>
        <begin position="508"/>
        <end position="522"/>
    </location>
</feature>
<organism evidence="3 4">
    <name type="scientific">Bradyrhizobium aeschynomenes</name>
    <dbReference type="NCBI Taxonomy" id="2734909"/>
    <lineage>
        <taxon>Bacteria</taxon>
        <taxon>Pseudomonadati</taxon>
        <taxon>Pseudomonadota</taxon>
        <taxon>Alphaproteobacteria</taxon>
        <taxon>Hyphomicrobiales</taxon>
        <taxon>Nitrobacteraceae</taxon>
        <taxon>Bradyrhizobium</taxon>
    </lineage>
</organism>
<feature type="signal peptide" evidence="2">
    <location>
        <begin position="1"/>
        <end position="33"/>
    </location>
</feature>
<reference evidence="3" key="1">
    <citation type="submission" date="2020-05" db="EMBL/GenBank/DDBJ databases">
        <title>Nod-independent and nitrogen-fixing Bradyrhizobium aeschynomene sp. nov. isolated from nodules of Aeschynomene indica.</title>
        <authorList>
            <person name="Zhang Z."/>
        </authorList>
    </citation>
    <scope>NUCLEOTIDE SEQUENCE</scope>
    <source>
        <strain evidence="3">83012</strain>
    </source>
</reference>
<gene>
    <name evidence="3" type="ORF">HL667_10890</name>
</gene>
<keyword evidence="2" id="KW-0732">Signal</keyword>
<feature type="chain" id="PRO_5046679000" evidence="2">
    <location>
        <begin position="34"/>
        <end position="717"/>
    </location>
</feature>
<accession>A0ABX2CCV4</accession>
<proteinExistence type="predicted"/>
<feature type="region of interest" description="Disordered" evidence="1">
    <location>
        <begin position="508"/>
        <end position="541"/>
    </location>
</feature>
<dbReference type="Proteomes" id="UP000886476">
    <property type="component" value="Unassembled WGS sequence"/>
</dbReference>
<evidence type="ECO:0000256" key="1">
    <source>
        <dbReference type="SAM" id="MobiDB-lite"/>
    </source>
</evidence>
<protein>
    <submittedName>
        <fullName evidence="3">Uncharacterized protein</fullName>
    </submittedName>
</protein>
<keyword evidence="4" id="KW-1185">Reference proteome</keyword>
<sequence>MSELWRRAIAARRLRLFACGLLLLAGTMTPARADDAIADVHALPRLDGAVEDTSRPDRYRVVYRVPTPVAATSAATQQLLSADGWVRYVRPLDENNVVLTYKKGKQGLTVFFTGSAGRPGQSDVTYAPLRLYANLPFPDNAGDLVFDETRPYLSCIAPMTLDAAQTFFAREMTALGWQKLTAEAAARWPNADLSATAPNGARAFYGHDDSDGYRRQNPVMVSLTRRDDGKTNVEIRIAPFALPAQIEAGDDRAGLPMPKPTKWSQSLGSATSPSRQAKGAVIAELPAVLAFYTRELPARGWRIDAAGAGTSDEATFKITSAEETGTLKLSRKYDLTMVELSVRATEAALAARAKAKKDADDRFMADAAAMAKQVIAADEVRRASQAATLSDAPLKTRADNPAPIPLPETAEAVQFDGSQGRLEFKSSSTVKALTGFYRAALKPAGWQEAPTVIDNPTMARLQFSAKGKSVAFTIMQMGPKVNVTADGSGLLAAAKPAAGAKAAAQPAADAAPLEADPDAALPVPKQRSASSTSKSKAPGMDMPLRLELEASVPAELSAVMAFYRTELTKLGWRETSDGAQQGPERARLAFASPQGPAVLTLGRAKGETSVHLVQKNADAAAKADILPKPGQAKLMLGNVGETDAVLTINRQSIRIAAGTGSPKTPKGPLLDLLPGKYRYEVKIASRAPVTETIELGAGDVWGLMVGPTGQALPLPLY</sequence>
<dbReference type="EMBL" id="JABFDN010000002">
    <property type="protein sequence ID" value="NPU65500.1"/>
    <property type="molecule type" value="Genomic_DNA"/>
</dbReference>
<name>A0ABX2CCV4_9BRAD</name>
<evidence type="ECO:0000256" key="2">
    <source>
        <dbReference type="SAM" id="SignalP"/>
    </source>
</evidence>